<evidence type="ECO:0000313" key="1">
    <source>
        <dbReference type="EMBL" id="BAT79036.1"/>
    </source>
</evidence>
<protein>
    <submittedName>
        <fullName evidence="1">Uncharacterized protein</fullName>
    </submittedName>
</protein>
<proteinExistence type="predicted"/>
<dbReference type="Proteomes" id="UP000291084">
    <property type="component" value="Chromosome 2"/>
</dbReference>
<sequence>MHTKLLDQDASASIDRELLLLPGCLDQACWTSSSPASCDSLLSWMCGCHSLLATSRMRGGHVASAPWATCCLLHPFPTLDQLLHHSSSFITAGSLFAAGHGDSWTPLSLLQGGCYVCVRMVSYCCVERWRRWTLLFFHAVMAMPSFRRRLLHG</sequence>
<keyword evidence="3" id="KW-1185">Reference proteome</keyword>
<reference evidence="1 3" key="1">
    <citation type="journal article" date="2015" name="Sci. Rep.">
        <title>The power of single molecule real-time sequencing technology in the de novo assembly of a eukaryotic genome.</title>
        <authorList>
            <person name="Sakai H."/>
            <person name="Naito K."/>
            <person name="Ogiso-Tanaka E."/>
            <person name="Takahashi Y."/>
            <person name="Iseki K."/>
            <person name="Muto C."/>
            <person name="Satou K."/>
            <person name="Teruya K."/>
            <person name="Shiroma A."/>
            <person name="Shimoji M."/>
            <person name="Hirano T."/>
            <person name="Itoh T."/>
            <person name="Kaga A."/>
            <person name="Tomooka N."/>
        </authorList>
    </citation>
    <scope>NUCLEOTIDE SEQUENCE [LARGE SCALE GENOMIC DNA]</scope>
    <source>
        <strain evidence="3">cv. Shumari</strain>
    </source>
</reference>
<accession>A0A0S3REQ3</accession>
<evidence type="ECO:0000313" key="3">
    <source>
        <dbReference type="Proteomes" id="UP000291084"/>
    </source>
</evidence>
<gene>
    <name evidence="1" type="primary">Vigan.02G183300</name>
    <name evidence="2" type="synonym">Vigan.UMG100800</name>
    <name evidence="1" type="ORF">VIGAN_02183300</name>
    <name evidence="2" type="ORF">VIGAN_UM100800</name>
</gene>
<dbReference type="EMBL" id="AP015035">
    <property type="protein sequence ID" value="BAT79036.1"/>
    <property type="molecule type" value="Genomic_DNA"/>
</dbReference>
<dbReference type="EMBL" id="AP015399">
    <property type="protein sequence ID" value="BAU03412.1"/>
    <property type="molecule type" value="Genomic_DNA"/>
</dbReference>
<dbReference type="AlphaFoldDB" id="A0A0S3REQ3"/>
<organism evidence="1 3">
    <name type="scientific">Vigna angularis var. angularis</name>
    <dbReference type="NCBI Taxonomy" id="157739"/>
    <lineage>
        <taxon>Eukaryota</taxon>
        <taxon>Viridiplantae</taxon>
        <taxon>Streptophyta</taxon>
        <taxon>Embryophyta</taxon>
        <taxon>Tracheophyta</taxon>
        <taxon>Spermatophyta</taxon>
        <taxon>Magnoliopsida</taxon>
        <taxon>eudicotyledons</taxon>
        <taxon>Gunneridae</taxon>
        <taxon>Pentapetalae</taxon>
        <taxon>rosids</taxon>
        <taxon>fabids</taxon>
        <taxon>Fabales</taxon>
        <taxon>Fabaceae</taxon>
        <taxon>Papilionoideae</taxon>
        <taxon>50 kb inversion clade</taxon>
        <taxon>NPAAA clade</taxon>
        <taxon>indigoferoid/millettioid clade</taxon>
        <taxon>Phaseoleae</taxon>
        <taxon>Vigna</taxon>
    </lineage>
</organism>
<name>A0A0S3REQ3_PHAAN</name>
<evidence type="ECO:0000313" key="2">
    <source>
        <dbReference type="EMBL" id="BAU03412.1"/>
    </source>
</evidence>